<evidence type="ECO:0000313" key="1">
    <source>
        <dbReference type="EMBL" id="QIM47434.1"/>
    </source>
</evidence>
<proteinExistence type="predicted"/>
<dbReference type="EMBL" id="CP046920">
    <property type="protein sequence ID" value="QIM47434.1"/>
    <property type="molecule type" value="Genomic_DNA"/>
</dbReference>
<dbReference type="AlphaFoldDB" id="A0A6G8I2N7"/>
<sequence length="103" mass="12531">MSNLEKAKWLQINYGNYPLKWYLEDKKRLDAIYQKAYRLYLRNIQDRVNETRQAELDKVGERMRQAYAEVYHANYDEDFSANRLETHHRVQAIRHLWNVSVVA</sequence>
<protein>
    <submittedName>
        <fullName evidence="1">Uncharacterized protein</fullName>
    </submittedName>
</protein>
<reference evidence="1 2" key="1">
    <citation type="submission" date="2019-12" db="EMBL/GenBank/DDBJ databases">
        <title>Complete genome sequence of Streptococcus sp. CNU G2 isolated frome Bos taurus coreanae.</title>
        <authorList>
            <person name="Park S.Y."/>
            <person name="Kim J.H."/>
            <person name="Seo S.W."/>
        </authorList>
    </citation>
    <scope>NUCLEOTIDE SEQUENCE [LARGE SCALE GENOMIC DNA]</scope>
    <source>
        <strain evidence="1 2">CNU G2</strain>
        <plasmid evidence="2">p_cnu_g2</plasmid>
    </source>
</reference>
<dbReference type="KEGG" id="srum:GPZ88_10185"/>
<accession>A0A6G8I2N7</accession>
<evidence type="ECO:0000313" key="2">
    <source>
        <dbReference type="Proteomes" id="UP000503166"/>
    </source>
</evidence>
<dbReference type="Proteomes" id="UP000503166">
    <property type="component" value="Plasmid p_CNU_G2"/>
</dbReference>
<organism evidence="1 2">
    <name type="scientific">Streptococcus ruminicola</name>
    <dbReference type="NCBI Taxonomy" id="2686210"/>
    <lineage>
        <taxon>Bacteria</taxon>
        <taxon>Bacillati</taxon>
        <taxon>Bacillota</taxon>
        <taxon>Bacilli</taxon>
        <taxon>Lactobacillales</taxon>
        <taxon>Streptococcaceae</taxon>
        <taxon>Streptococcus</taxon>
    </lineage>
</organism>
<dbReference type="RefSeq" id="WP_157328665.1">
    <property type="nucleotide sequence ID" value="NZ_CP046920.1"/>
</dbReference>
<name>A0A6G8I2N7_9STRE</name>
<keyword evidence="1" id="KW-0614">Plasmid</keyword>
<gene>
    <name evidence="1" type="ORF">GPZ88_10185</name>
</gene>
<geneLocation type="plasmid" evidence="2">
    <name>p_cnu_g2</name>
</geneLocation>